<dbReference type="EMBL" id="RZHG01000026">
    <property type="protein sequence ID" value="RUR28308.1"/>
    <property type="molecule type" value="Genomic_DNA"/>
</dbReference>
<dbReference type="RefSeq" id="WP_126948529.1">
    <property type="nucleotide sequence ID" value="NZ_RZHG01000026.1"/>
</dbReference>
<name>A0A3S1DJY0_9GAMM</name>
<dbReference type="Proteomes" id="UP000287336">
    <property type="component" value="Unassembled WGS sequence"/>
</dbReference>
<protein>
    <recommendedName>
        <fullName evidence="1">Phosphoribosyltransferase domain-containing protein</fullName>
    </recommendedName>
</protein>
<organism evidence="2 3">
    <name type="scientific">Vreelandella andesensis</name>
    <dbReference type="NCBI Taxonomy" id="447567"/>
    <lineage>
        <taxon>Bacteria</taxon>
        <taxon>Pseudomonadati</taxon>
        <taxon>Pseudomonadota</taxon>
        <taxon>Gammaproteobacteria</taxon>
        <taxon>Oceanospirillales</taxon>
        <taxon>Halomonadaceae</taxon>
        <taxon>Vreelandella</taxon>
    </lineage>
</organism>
<dbReference type="AlphaFoldDB" id="A0A3S1DJY0"/>
<evidence type="ECO:0000313" key="2">
    <source>
        <dbReference type="EMBL" id="RUR28308.1"/>
    </source>
</evidence>
<dbReference type="Pfam" id="PF00156">
    <property type="entry name" value="Pribosyltran"/>
    <property type="match status" value="1"/>
</dbReference>
<dbReference type="OrthoDB" id="9804476at2"/>
<evidence type="ECO:0000313" key="3">
    <source>
        <dbReference type="Proteomes" id="UP000287336"/>
    </source>
</evidence>
<proteinExistence type="predicted"/>
<gene>
    <name evidence="2" type="ORF">ELY33_14005</name>
</gene>
<keyword evidence="3" id="KW-1185">Reference proteome</keyword>
<sequence length="301" mass="34329">MQIFFKSYADLNSDIKKNFDKISGNWDLVVGIPRSGMIPAYIISLALNVNCTDISSLVNNFPLKKGVTRGIKNNISQPWDANKILLVDDSILSGDSLRKEMKSIPNFLKKRITTLAVYSNKPVRNDVNIVIEFIPLPRVFEWNIFHHKIIEESCISLEGVISINKSNGKDVIKSSYLPSQKVNTIVSCRHELQRQKVVDWLKLNSVSFTNLIMVNNDVELNNMDNFSIAKFKSEAFRNSSARLYIEGDAEQAKMINRNSNKPVYCQASSKIYNPGINFEYKEMKAMGKLVVWKMLNLRPRS</sequence>
<dbReference type="Gene3D" id="3.40.50.2020">
    <property type="match status" value="1"/>
</dbReference>
<dbReference type="CDD" id="cd06223">
    <property type="entry name" value="PRTases_typeI"/>
    <property type="match status" value="1"/>
</dbReference>
<accession>A0A3S1DJY0</accession>
<comment type="caution">
    <text evidence="2">The sequence shown here is derived from an EMBL/GenBank/DDBJ whole genome shotgun (WGS) entry which is preliminary data.</text>
</comment>
<dbReference type="InterPro" id="IPR000836">
    <property type="entry name" value="PRTase_dom"/>
</dbReference>
<feature type="domain" description="Phosphoribosyltransferase" evidence="1">
    <location>
        <begin position="15"/>
        <end position="120"/>
    </location>
</feature>
<dbReference type="SUPFAM" id="SSF53271">
    <property type="entry name" value="PRTase-like"/>
    <property type="match status" value="1"/>
</dbReference>
<reference evidence="2 3" key="1">
    <citation type="submission" date="2018-12" db="EMBL/GenBank/DDBJ databases">
        <title>three novel Halomonas strain isolated from plants.</title>
        <authorList>
            <person name="Sun C."/>
        </authorList>
    </citation>
    <scope>NUCLEOTIDE SEQUENCE [LARGE SCALE GENOMIC DNA]</scope>
    <source>
        <strain evidence="2 3">DSM 19434</strain>
    </source>
</reference>
<dbReference type="InterPro" id="IPR029057">
    <property type="entry name" value="PRTase-like"/>
</dbReference>
<evidence type="ECO:0000259" key="1">
    <source>
        <dbReference type="Pfam" id="PF00156"/>
    </source>
</evidence>